<dbReference type="InterPro" id="IPR050327">
    <property type="entry name" value="Proton-linked_MCT"/>
</dbReference>
<feature type="transmembrane region" description="Helical" evidence="5">
    <location>
        <begin position="132"/>
        <end position="152"/>
    </location>
</feature>
<keyword evidence="1 5" id="KW-0812">Transmembrane</keyword>
<feature type="transmembrane region" description="Helical" evidence="5">
    <location>
        <begin position="101"/>
        <end position="125"/>
    </location>
</feature>
<dbReference type="RefSeq" id="WP_091599339.1">
    <property type="nucleotide sequence ID" value="NZ_FNEE01000024.1"/>
</dbReference>
<protein>
    <submittedName>
        <fullName evidence="7">Sugar phosphate permease</fullName>
    </submittedName>
</protein>
<feature type="region of interest" description="Disordered" evidence="4">
    <location>
        <begin position="399"/>
        <end position="431"/>
    </location>
</feature>
<dbReference type="EMBL" id="FNEE01000024">
    <property type="protein sequence ID" value="SDK98552.1"/>
    <property type="molecule type" value="Genomic_DNA"/>
</dbReference>
<proteinExistence type="predicted"/>
<evidence type="ECO:0000256" key="2">
    <source>
        <dbReference type="ARBA" id="ARBA00022989"/>
    </source>
</evidence>
<feature type="transmembrane region" description="Helical" evidence="5">
    <location>
        <begin position="368"/>
        <end position="389"/>
    </location>
</feature>
<evidence type="ECO:0000256" key="1">
    <source>
        <dbReference type="ARBA" id="ARBA00022692"/>
    </source>
</evidence>
<dbReference type="AlphaFoldDB" id="A0A1G9GD65"/>
<reference evidence="8" key="1">
    <citation type="submission" date="2016-10" db="EMBL/GenBank/DDBJ databases">
        <authorList>
            <person name="Varghese N."/>
            <person name="Submissions S."/>
        </authorList>
    </citation>
    <scope>NUCLEOTIDE SEQUENCE [LARGE SCALE GENOMIC DNA]</scope>
    <source>
        <strain evidence="8">CGMCC 1.11022</strain>
    </source>
</reference>
<accession>A0A1G9GD65</accession>
<feature type="domain" description="Major facilitator superfamily (MFS) profile" evidence="6">
    <location>
        <begin position="6"/>
        <end position="393"/>
    </location>
</feature>
<keyword evidence="8" id="KW-1185">Reference proteome</keyword>
<keyword evidence="3 5" id="KW-0472">Membrane</keyword>
<dbReference type="PANTHER" id="PTHR11360:SF290">
    <property type="entry name" value="MONOCARBOXYLATE MFS PERMEASE"/>
    <property type="match status" value="1"/>
</dbReference>
<dbReference type="GO" id="GO:0022857">
    <property type="term" value="F:transmembrane transporter activity"/>
    <property type="evidence" value="ECO:0007669"/>
    <property type="project" value="InterPro"/>
</dbReference>
<dbReference type="Pfam" id="PF07690">
    <property type="entry name" value="MFS_1"/>
    <property type="match status" value="1"/>
</dbReference>
<evidence type="ECO:0000259" key="6">
    <source>
        <dbReference type="PROSITE" id="PS50850"/>
    </source>
</evidence>
<dbReference type="PROSITE" id="PS50850">
    <property type="entry name" value="MFS"/>
    <property type="match status" value="1"/>
</dbReference>
<dbReference type="Proteomes" id="UP000198894">
    <property type="component" value="Unassembled WGS sequence"/>
</dbReference>
<evidence type="ECO:0000313" key="8">
    <source>
        <dbReference type="Proteomes" id="UP000198894"/>
    </source>
</evidence>
<feature type="transmembrane region" description="Helical" evidence="5">
    <location>
        <begin position="338"/>
        <end position="362"/>
    </location>
</feature>
<evidence type="ECO:0000256" key="5">
    <source>
        <dbReference type="SAM" id="Phobius"/>
    </source>
</evidence>
<feature type="transmembrane region" description="Helical" evidence="5">
    <location>
        <begin position="305"/>
        <end position="326"/>
    </location>
</feature>
<evidence type="ECO:0000313" key="7">
    <source>
        <dbReference type="EMBL" id="SDK98552.1"/>
    </source>
</evidence>
<feature type="transmembrane region" description="Helical" evidence="5">
    <location>
        <begin position="164"/>
        <end position="183"/>
    </location>
</feature>
<dbReference type="PANTHER" id="PTHR11360">
    <property type="entry name" value="MONOCARBOXYLATE TRANSPORTER"/>
    <property type="match status" value="1"/>
</dbReference>
<keyword evidence="2 5" id="KW-1133">Transmembrane helix</keyword>
<organism evidence="7 8">
    <name type="scientific">Mesorhizobium muleiense</name>
    <dbReference type="NCBI Taxonomy" id="1004279"/>
    <lineage>
        <taxon>Bacteria</taxon>
        <taxon>Pseudomonadati</taxon>
        <taxon>Pseudomonadota</taxon>
        <taxon>Alphaproteobacteria</taxon>
        <taxon>Hyphomicrobiales</taxon>
        <taxon>Phyllobacteriaceae</taxon>
        <taxon>Mesorhizobium</taxon>
    </lineage>
</organism>
<sequence length="431" mass="45301">MSLSYRWVIVAAGAVMTCVALGAMFSLAIFLEPMALDTDWSRAGISSAMTLNFLVMGLGGFAWGAIYDRYGARIVVMTGALLLGLALVLASRTGSLLVFQITYGVLVGLAASAFFAPMIALTAAWFDTNRSLAVSLVSAGMGVAPMTISPFAQWLITAYDWRTAMFVIGVAAWALLVPAALLVRQPPKPAAEDAAADIAANDTGMSVPQALRSPQFIVLALTFFACCAAHSGPIFHMVSYAMLCGIAPMAAVSIYSIEGLAGLGGRLLYGVLADRLGVKPVLITGLAIQSVVIAAYLAVSELGQFYTLAVIFGATYGGVMPLYAVLAREYFGQRILGTVFGAVTMLSSIGMAFGPLAGGMVFDAYASYSWLFIGSALVGLGAVAVAIAFPRLPRRELQPAQNGGERLQGGRKWTSPMSAFDPQSRGVHRQR</sequence>
<feature type="transmembrane region" description="Helical" evidence="5">
    <location>
        <begin position="43"/>
        <end position="63"/>
    </location>
</feature>
<name>A0A1G9GD65_9HYPH</name>
<dbReference type="InterPro" id="IPR020846">
    <property type="entry name" value="MFS_dom"/>
</dbReference>
<dbReference type="CDD" id="cd17355">
    <property type="entry name" value="MFS_YcxA_like"/>
    <property type="match status" value="1"/>
</dbReference>
<dbReference type="InterPro" id="IPR036259">
    <property type="entry name" value="MFS_trans_sf"/>
</dbReference>
<feature type="transmembrane region" description="Helical" evidence="5">
    <location>
        <begin position="216"/>
        <end position="234"/>
    </location>
</feature>
<dbReference type="Gene3D" id="1.20.1250.20">
    <property type="entry name" value="MFS general substrate transporter like domains"/>
    <property type="match status" value="2"/>
</dbReference>
<dbReference type="InterPro" id="IPR011701">
    <property type="entry name" value="MFS"/>
</dbReference>
<evidence type="ECO:0000256" key="4">
    <source>
        <dbReference type="SAM" id="MobiDB-lite"/>
    </source>
</evidence>
<evidence type="ECO:0000256" key="3">
    <source>
        <dbReference type="ARBA" id="ARBA00023136"/>
    </source>
</evidence>
<feature type="transmembrane region" description="Helical" evidence="5">
    <location>
        <begin position="7"/>
        <end position="31"/>
    </location>
</feature>
<dbReference type="SUPFAM" id="SSF103473">
    <property type="entry name" value="MFS general substrate transporter"/>
    <property type="match status" value="1"/>
</dbReference>
<gene>
    <name evidence="7" type="ORF">SAMN05428953_12454</name>
</gene>
<feature type="transmembrane region" description="Helical" evidence="5">
    <location>
        <begin position="70"/>
        <end position="89"/>
    </location>
</feature>
<feature type="transmembrane region" description="Helical" evidence="5">
    <location>
        <begin position="281"/>
        <end position="299"/>
    </location>
</feature>
<feature type="transmembrane region" description="Helical" evidence="5">
    <location>
        <begin position="240"/>
        <end position="269"/>
    </location>
</feature>